<name>A0AAD9V4L0_ACRCE</name>
<reference evidence="1" key="1">
    <citation type="journal article" date="2023" name="G3 (Bethesda)">
        <title>Whole genome assembly and annotation of the endangered Caribbean coral Acropora cervicornis.</title>
        <authorList>
            <person name="Selwyn J.D."/>
            <person name="Vollmer S.V."/>
        </authorList>
    </citation>
    <scope>NUCLEOTIDE SEQUENCE</scope>
    <source>
        <strain evidence="1">K2</strain>
    </source>
</reference>
<organism evidence="1 2">
    <name type="scientific">Acropora cervicornis</name>
    <name type="common">Staghorn coral</name>
    <dbReference type="NCBI Taxonomy" id="6130"/>
    <lineage>
        <taxon>Eukaryota</taxon>
        <taxon>Metazoa</taxon>
        <taxon>Cnidaria</taxon>
        <taxon>Anthozoa</taxon>
        <taxon>Hexacorallia</taxon>
        <taxon>Scleractinia</taxon>
        <taxon>Astrocoeniina</taxon>
        <taxon>Acroporidae</taxon>
        <taxon>Acropora</taxon>
    </lineage>
</organism>
<evidence type="ECO:0000313" key="1">
    <source>
        <dbReference type="EMBL" id="KAK2560510.1"/>
    </source>
</evidence>
<comment type="caution">
    <text evidence="1">The sequence shown here is derived from an EMBL/GenBank/DDBJ whole genome shotgun (WGS) entry which is preliminary data.</text>
</comment>
<keyword evidence="2" id="KW-1185">Reference proteome</keyword>
<protein>
    <submittedName>
        <fullName evidence="1">Uncharacterized protein</fullName>
    </submittedName>
</protein>
<evidence type="ECO:0000313" key="2">
    <source>
        <dbReference type="Proteomes" id="UP001249851"/>
    </source>
</evidence>
<sequence length="180" mass="21037">MEALRPLLNCFTQLTCPYTNMYIVQNHPKKQGFPRNLSTLRPKKNKQLLTLMKLIPEMLGYSSYPSHPDYCVRTNPIDAHFFSQSRTKHFKLSPTTIQELKRGGKTQISFPANSQHMFCLRKTVDSLASVVKRIYLIGDYLTISLQLVKKRSFEREENSLLRRLKEEKRITKNPINGDYK</sequence>
<proteinExistence type="predicted"/>
<dbReference type="EMBL" id="JARQWQ010000036">
    <property type="protein sequence ID" value="KAK2560510.1"/>
    <property type="molecule type" value="Genomic_DNA"/>
</dbReference>
<reference evidence="1" key="2">
    <citation type="journal article" date="2023" name="Science">
        <title>Genomic signatures of disease resistance in endangered staghorn corals.</title>
        <authorList>
            <person name="Vollmer S.V."/>
            <person name="Selwyn J.D."/>
            <person name="Despard B.A."/>
            <person name="Roesel C.L."/>
        </authorList>
    </citation>
    <scope>NUCLEOTIDE SEQUENCE</scope>
    <source>
        <strain evidence="1">K2</strain>
    </source>
</reference>
<dbReference type="Proteomes" id="UP001249851">
    <property type="component" value="Unassembled WGS sequence"/>
</dbReference>
<accession>A0AAD9V4L0</accession>
<gene>
    <name evidence="1" type="ORF">P5673_016870</name>
</gene>
<dbReference type="AlphaFoldDB" id="A0AAD9V4L0"/>